<dbReference type="SUPFAM" id="SSF48537">
    <property type="entry name" value="Phospholipase C/P1 nuclease"/>
    <property type="match status" value="1"/>
</dbReference>
<accession>A0A1H3W0W1</accession>
<dbReference type="OrthoDB" id="267579at2"/>
<organism evidence="7 8">
    <name type="scientific">Arachidicoccus rhizosphaerae</name>
    <dbReference type="NCBI Taxonomy" id="551991"/>
    <lineage>
        <taxon>Bacteria</taxon>
        <taxon>Pseudomonadati</taxon>
        <taxon>Bacteroidota</taxon>
        <taxon>Chitinophagia</taxon>
        <taxon>Chitinophagales</taxon>
        <taxon>Chitinophagaceae</taxon>
        <taxon>Arachidicoccus</taxon>
    </lineage>
</organism>
<dbReference type="GO" id="GO:0003676">
    <property type="term" value="F:nucleic acid binding"/>
    <property type="evidence" value="ECO:0007669"/>
    <property type="project" value="InterPro"/>
</dbReference>
<dbReference type="GO" id="GO:0004519">
    <property type="term" value="F:endonuclease activity"/>
    <property type="evidence" value="ECO:0007669"/>
    <property type="project" value="UniProtKB-KW"/>
</dbReference>
<reference evidence="7 8" key="1">
    <citation type="submission" date="2016-10" db="EMBL/GenBank/DDBJ databases">
        <authorList>
            <person name="de Groot N.N."/>
        </authorList>
    </citation>
    <scope>NUCLEOTIDE SEQUENCE [LARGE SCALE GENOMIC DNA]</scope>
    <source>
        <strain evidence="7 8">Vu-144</strain>
    </source>
</reference>
<keyword evidence="4" id="KW-0378">Hydrolase</keyword>
<evidence type="ECO:0000256" key="2">
    <source>
        <dbReference type="ARBA" id="ARBA00022723"/>
    </source>
</evidence>
<dbReference type="RefSeq" id="WP_091392877.1">
    <property type="nucleotide sequence ID" value="NZ_FNQY01000002.1"/>
</dbReference>
<keyword evidence="3" id="KW-0255">Endonuclease</keyword>
<dbReference type="InterPro" id="IPR003154">
    <property type="entry name" value="S1/P1nuclease"/>
</dbReference>
<evidence type="ECO:0000256" key="4">
    <source>
        <dbReference type="ARBA" id="ARBA00022801"/>
    </source>
</evidence>
<evidence type="ECO:0000256" key="3">
    <source>
        <dbReference type="ARBA" id="ARBA00022759"/>
    </source>
</evidence>
<dbReference type="EMBL" id="FNQY01000002">
    <property type="protein sequence ID" value="SDZ80717.1"/>
    <property type="molecule type" value="Genomic_DNA"/>
</dbReference>
<keyword evidence="1" id="KW-0540">Nuclease</keyword>
<evidence type="ECO:0000313" key="7">
    <source>
        <dbReference type="EMBL" id="SDZ80717.1"/>
    </source>
</evidence>
<dbReference type="GO" id="GO:0046872">
    <property type="term" value="F:metal ion binding"/>
    <property type="evidence" value="ECO:0007669"/>
    <property type="project" value="UniProtKB-KW"/>
</dbReference>
<keyword evidence="2" id="KW-0479">Metal-binding</keyword>
<evidence type="ECO:0000256" key="5">
    <source>
        <dbReference type="ARBA" id="ARBA00023157"/>
    </source>
</evidence>
<proteinExistence type="predicted"/>
<dbReference type="AlphaFoldDB" id="A0A1H3W0W1"/>
<dbReference type="Proteomes" id="UP000199041">
    <property type="component" value="Unassembled WGS sequence"/>
</dbReference>
<dbReference type="CDD" id="cd11010">
    <property type="entry name" value="S1-P1_nuclease"/>
    <property type="match status" value="1"/>
</dbReference>
<dbReference type="Gene3D" id="1.10.575.10">
    <property type="entry name" value="P1 Nuclease"/>
    <property type="match status" value="1"/>
</dbReference>
<keyword evidence="5" id="KW-1015">Disulfide bond</keyword>
<dbReference type="GO" id="GO:0016788">
    <property type="term" value="F:hydrolase activity, acting on ester bonds"/>
    <property type="evidence" value="ECO:0007669"/>
    <property type="project" value="InterPro"/>
</dbReference>
<keyword evidence="8" id="KW-1185">Reference proteome</keyword>
<dbReference type="PANTHER" id="PTHR33146:SF26">
    <property type="entry name" value="ENDONUCLEASE 4"/>
    <property type="match status" value="1"/>
</dbReference>
<sequence length="266" mass="30869">MKRIFIYLILATGLMIGTNSAAMAWGLTGHRIIAEIAQRHLSKKARKNLEKLIGKAPLAFWANWPDYIKSDTTDKWTQTGNWHYVDLPGHLDKEEFTHDLEALQGKNLYTQIQQMESLLKNKELPLEQRQIALRFLIHFIGDLHQPLHVGRDEDAGGNKIKVTWFGKPSNLHTVWDSELIDYQKWSYTEYATNIDTVNKDEIMQIQAGSLEDWFYQSHELSDVIYDKTPDGSRLSYSYNYLFFDRLNAQLLDGGLRLARILNQILD</sequence>
<dbReference type="InterPro" id="IPR008947">
    <property type="entry name" value="PLipase_C/P1_nuclease_dom_sf"/>
</dbReference>
<protein>
    <submittedName>
        <fullName evidence="7">S1/P1 Nuclease</fullName>
    </submittedName>
</protein>
<name>A0A1H3W0W1_9BACT</name>
<dbReference type="STRING" id="551991.SAMN05192529_10241"/>
<evidence type="ECO:0000313" key="8">
    <source>
        <dbReference type="Proteomes" id="UP000199041"/>
    </source>
</evidence>
<dbReference type="PANTHER" id="PTHR33146">
    <property type="entry name" value="ENDONUCLEASE 4"/>
    <property type="match status" value="1"/>
</dbReference>
<evidence type="ECO:0000256" key="1">
    <source>
        <dbReference type="ARBA" id="ARBA00022722"/>
    </source>
</evidence>
<dbReference type="GO" id="GO:0006308">
    <property type="term" value="P:DNA catabolic process"/>
    <property type="evidence" value="ECO:0007669"/>
    <property type="project" value="InterPro"/>
</dbReference>
<keyword evidence="6" id="KW-0325">Glycoprotein</keyword>
<gene>
    <name evidence="7" type="ORF">SAMN05192529_10241</name>
</gene>
<evidence type="ECO:0000256" key="6">
    <source>
        <dbReference type="ARBA" id="ARBA00023180"/>
    </source>
</evidence>
<dbReference type="Pfam" id="PF02265">
    <property type="entry name" value="S1-P1_nuclease"/>
    <property type="match status" value="1"/>
</dbReference>